<dbReference type="GeneID" id="36374458"/>
<dbReference type="AlphaFoldDB" id="A0A090MU99"/>
<accession>A0A090MU99</accession>
<dbReference type="PANTHER" id="PTHR11001:SF2">
    <property type="entry name" value="MITOCHONDRIAL FISSION PROCESS PROTEIN 1"/>
    <property type="match status" value="1"/>
</dbReference>
<dbReference type="Pfam" id="PF10558">
    <property type="entry name" value="MTP18"/>
    <property type="match status" value="2"/>
</dbReference>
<comment type="similarity">
    <text evidence="1">Belongs to the MTFP1 family.</text>
</comment>
<reference evidence="6" key="2">
    <citation type="submission" date="2020-12" db="UniProtKB">
        <authorList>
            <consortium name="WormBaseParasite"/>
        </authorList>
    </citation>
    <scope>IDENTIFICATION</scope>
</reference>
<organism evidence="4">
    <name type="scientific">Strongyloides ratti</name>
    <name type="common">Parasitic roundworm</name>
    <dbReference type="NCBI Taxonomy" id="34506"/>
    <lineage>
        <taxon>Eukaryota</taxon>
        <taxon>Metazoa</taxon>
        <taxon>Ecdysozoa</taxon>
        <taxon>Nematoda</taxon>
        <taxon>Chromadorea</taxon>
        <taxon>Rhabditida</taxon>
        <taxon>Tylenchina</taxon>
        <taxon>Panagrolaimomorpha</taxon>
        <taxon>Strongyloidoidea</taxon>
        <taxon>Strongyloididae</taxon>
        <taxon>Strongyloides</taxon>
    </lineage>
</organism>
<dbReference type="WBParaSite" id="SRAE_1000036700.1">
    <property type="protein sequence ID" value="SRAE_1000036700.1"/>
    <property type="gene ID" value="WBGene00256963"/>
</dbReference>
<evidence type="ECO:0000313" key="6">
    <source>
        <dbReference type="WBParaSite" id="SRAE_1000036700.1"/>
    </source>
</evidence>
<keyword evidence="5" id="KW-1185">Reference proteome</keyword>
<dbReference type="OrthoDB" id="424969at2759"/>
<protein>
    <recommendedName>
        <fullName evidence="2">Mitochondrial fission process protein 1</fullName>
    </recommendedName>
    <alternativeName>
        <fullName evidence="3">Mitochondrial 18 kDa protein</fullName>
    </alternativeName>
</protein>
<reference evidence="4 5" key="1">
    <citation type="submission" date="2014-09" db="EMBL/GenBank/DDBJ databases">
        <authorList>
            <person name="Martin A.A."/>
        </authorList>
    </citation>
    <scope>NUCLEOTIDE SEQUENCE</scope>
    <source>
        <strain evidence="5">ED321</strain>
        <strain evidence="4">ED321 Heterogonic</strain>
    </source>
</reference>
<dbReference type="RefSeq" id="XP_024501295.1">
    <property type="nucleotide sequence ID" value="XM_024647192.1"/>
</dbReference>
<dbReference type="GO" id="GO:0000266">
    <property type="term" value="P:mitochondrial fission"/>
    <property type="evidence" value="ECO:0007669"/>
    <property type="project" value="TreeGrafter"/>
</dbReference>
<dbReference type="Proteomes" id="UP000035682">
    <property type="component" value="Unplaced"/>
</dbReference>
<dbReference type="OMA" id="DVFTWQM"/>
<dbReference type="EMBL" id="LN609528">
    <property type="protein sequence ID" value="CEF62093.1"/>
    <property type="molecule type" value="Genomic_DNA"/>
</dbReference>
<evidence type="ECO:0000256" key="1">
    <source>
        <dbReference type="ARBA" id="ARBA00009224"/>
    </source>
</evidence>
<sequence>MDKNDSKKNEGFLGFLSFNKKIDDTCKENDVNLDAASKQIDIYRDTPIRFLGYSNEVGEAFRALVPVTIVRLSYLVAFGYVAADTMDKGSKISNKNFNSIDEKRKAVVVTMGDTVLWQTLASVAIPGFTINRVCKMSNFILKKGFKLTPILAKPITTAIGLATIPFIVKPIDAFVELAMDKTIRKYYSYKKVHE</sequence>
<evidence type="ECO:0000256" key="2">
    <source>
        <dbReference type="ARBA" id="ARBA00017835"/>
    </source>
</evidence>
<dbReference type="WormBase" id="SRAE_1000036700">
    <property type="protein sequence ID" value="SRP07229"/>
    <property type="gene ID" value="WBGene00256963"/>
</dbReference>
<evidence type="ECO:0000313" key="5">
    <source>
        <dbReference type="Proteomes" id="UP000035682"/>
    </source>
</evidence>
<dbReference type="GO" id="GO:0005739">
    <property type="term" value="C:mitochondrion"/>
    <property type="evidence" value="ECO:0007669"/>
    <property type="project" value="TreeGrafter"/>
</dbReference>
<dbReference type="PANTHER" id="PTHR11001">
    <property type="entry name" value="MITOCHONDRIAL FISSION PROCESS PROTEIN 1"/>
    <property type="match status" value="1"/>
</dbReference>
<proteinExistence type="inferred from homology"/>
<dbReference type="CTD" id="36374458"/>
<evidence type="ECO:0000313" key="4">
    <source>
        <dbReference type="EMBL" id="CEF62093.1"/>
    </source>
</evidence>
<evidence type="ECO:0000313" key="7">
    <source>
        <dbReference type="WormBase" id="SRAE_1000036700"/>
    </source>
</evidence>
<evidence type="ECO:0000256" key="3">
    <source>
        <dbReference type="ARBA" id="ARBA00029631"/>
    </source>
</evidence>
<dbReference type="InterPro" id="IPR019560">
    <property type="entry name" value="Mitochondrial_18_kDa_protein"/>
</dbReference>
<dbReference type="eggNOG" id="KOG3945">
    <property type="taxonomic scope" value="Eukaryota"/>
</dbReference>
<gene>
    <name evidence="4 6 7" type="ORF">SRAE_1000036700</name>
</gene>
<name>A0A090MU99_STRRB</name>